<dbReference type="Pfam" id="PF00106">
    <property type="entry name" value="adh_short"/>
    <property type="match status" value="2"/>
</dbReference>
<evidence type="ECO:0000256" key="1">
    <source>
        <dbReference type="ARBA" id="ARBA00006484"/>
    </source>
</evidence>
<dbReference type="FunFam" id="3.40.50.720:FF:000047">
    <property type="entry name" value="NADP-dependent L-serine/L-allo-threonine dehydrogenase"/>
    <property type="match status" value="2"/>
</dbReference>
<evidence type="ECO:0000313" key="4">
    <source>
        <dbReference type="RefSeq" id="XP_026676526.1"/>
    </source>
</evidence>
<name>A0A3Q0IJT5_DIACI</name>
<dbReference type="PaxDb" id="121845-A0A3Q0IJT5"/>
<dbReference type="GO" id="GO:0016616">
    <property type="term" value="F:oxidoreductase activity, acting on the CH-OH group of donors, NAD or NADP as acceptor"/>
    <property type="evidence" value="ECO:0007669"/>
    <property type="project" value="UniProtKB-ARBA"/>
</dbReference>
<evidence type="ECO:0000313" key="3">
    <source>
        <dbReference type="Proteomes" id="UP000079169"/>
    </source>
</evidence>
<accession>A0A3Q0IJT5</accession>
<reference evidence="4" key="1">
    <citation type="submission" date="2025-08" db="UniProtKB">
        <authorList>
            <consortium name="RefSeq"/>
        </authorList>
    </citation>
    <scope>IDENTIFICATION</scope>
</reference>
<comment type="similarity">
    <text evidence="1">Belongs to the short-chain dehydrogenases/reductases (SDR) family.</text>
</comment>
<dbReference type="PRINTS" id="PR00081">
    <property type="entry name" value="GDHRDH"/>
</dbReference>
<proteinExistence type="inferred from homology"/>
<dbReference type="InterPro" id="IPR020904">
    <property type="entry name" value="Sc_DH/Rdtase_CS"/>
</dbReference>
<organism evidence="3 4">
    <name type="scientific">Diaphorina citri</name>
    <name type="common">Asian citrus psyllid</name>
    <dbReference type="NCBI Taxonomy" id="121845"/>
    <lineage>
        <taxon>Eukaryota</taxon>
        <taxon>Metazoa</taxon>
        <taxon>Ecdysozoa</taxon>
        <taxon>Arthropoda</taxon>
        <taxon>Hexapoda</taxon>
        <taxon>Insecta</taxon>
        <taxon>Pterygota</taxon>
        <taxon>Neoptera</taxon>
        <taxon>Paraneoptera</taxon>
        <taxon>Hemiptera</taxon>
        <taxon>Sternorrhyncha</taxon>
        <taxon>Psylloidea</taxon>
        <taxon>Psyllidae</taxon>
        <taxon>Diaphorininae</taxon>
        <taxon>Diaphorina</taxon>
    </lineage>
</organism>
<dbReference type="InterPro" id="IPR036291">
    <property type="entry name" value="NAD(P)-bd_dom_sf"/>
</dbReference>
<protein>
    <submittedName>
        <fullName evidence="4">Uncharacterized protein LOC103505384</fullName>
    </submittedName>
</protein>
<dbReference type="Proteomes" id="UP000079169">
    <property type="component" value="Unplaced"/>
</dbReference>
<sequence>MDRWDGKVAVVTGASSGIGAAIVTELVKFNMVVIGLARRKEQLEAMEKNLNSKDKKGRFIPYQCDVTKESDVLKCFGWINSTIGAIHVLINNAGVLRNSKFSDGNLEDWKCLFDTNVLAVGMCTRQALKSMEAHGVNDGHIVNINSIRSRYPGIKDGSSWYSASKHAVGVLTDGLRRELANKKSKIKVSSLNPGGVLTEIFEKGHITRDPNAAALMPKDVADSVVYVLSTPPNVQGQPRVKNVPQWSFAWGQKWILLRFKERSCRRSLHVEIRNKNIVENSSVRNIVYIISRTANGRGTCKYTERFFVAKFLLGVLLLTLSWESHYNSTMDAYKGKVAIVTGASAGIGAAICKALVREGMIVVGLARREENIQKMAKELEQYPGKLHARKVDLRNEKEILDTFQWIKETFKGGVHVMINNAGLVGNAPLTSGETEKWRNIYEVNVLALNICTREAAQSMFANSIDNGYIININSISGHRVLPIDGHAMYAASKHGVTVISDALRRELVNKKSRIKVTSISPGMTATEIFKAANWPVHDPKTPTLQSEDIADQVVYLLKTPAHVQITELTIVPVGFQF</sequence>
<dbReference type="PROSITE" id="PS00061">
    <property type="entry name" value="ADH_SHORT"/>
    <property type="match status" value="1"/>
</dbReference>
<keyword evidence="2" id="KW-0560">Oxidoreductase</keyword>
<dbReference type="STRING" id="121845.A0A3Q0IJT5"/>
<dbReference type="PANTHER" id="PTHR43115:SF4">
    <property type="entry name" value="DEHYDROGENASE_REDUCTASE SDR FAMILY MEMBER 11"/>
    <property type="match status" value="1"/>
</dbReference>
<dbReference type="InterPro" id="IPR002347">
    <property type="entry name" value="SDR_fam"/>
</dbReference>
<dbReference type="KEGG" id="dci:103505384"/>
<gene>
    <name evidence="4" type="primary">LOC103505384</name>
</gene>
<evidence type="ECO:0000256" key="2">
    <source>
        <dbReference type="ARBA" id="ARBA00023002"/>
    </source>
</evidence>
<dbReference type="Gene3D" id="3.40.50.720">
    <property type="entry name" value="NAD(P)-binding Rossmann-like Domain"/>
    <property type="match status" value="2"/>
</dbReference>
<dbReference type="RefSeq" id="XP_026676526.1">
    <property type="nucleotide sequence ID" value="XM_026820725.1"/>
</dbReference>
<dbReference type="SUPFAM" id="SSF51735">
    <property type="entry name" value="NAD(P)-binding Rossmann-fold domains"/>
    <property type="match status" value="2"/>
</dbReference>
<keyword evidence="3" id="KW-1185">Reference proteome</keyword>
<dbReference type="GeneID" id="103505384"/>
<dbReference type="AlphaFoldDB" id="A0A3Q0IJT5"/>
<dbReference type="PANTHER" id="PTHR43115">
    <property type="entry name" value="DEHYDROGENASE/REDUCTASE SDR FAMILY MEMBER 11"/>
    <property type="match status" value="1"/>
</dbReference>
<dbReference type="PRINTS" id="PR00080">
    <property type="entry name" value="SDRFAMILY"/>
</dbReference>